<dbReference type="GO" id="GO:0019354">
    <property type="term" value="P:siroheme biosynthetic process"/>
    <property type="evidence" value="ECO:0007669"/>
    <property type="project" value="UniProtKB-UniPathway"/>
</dbReference>
<keyword evidence="5" id="KW-0627">Porphyrin biosynthesis</keyword>
<keyword evidence="7" id="KW-1185">Reference proteome</keyword>
<dbReference type="OrthoDB" id="1715866at2"/>
<dbReference type="UniPathway" id="UPA00262">
    <property type="reaction ID" value="UER00222"/>
</dbReference>
<dbReference type="KEGG" id="cmah:C1I91_22350"/>
<dbReference type="InterPro" id="IPR028161">
    <property type="entry name" value="Met8-like"/>
</dbReference>
<evidence type="ECO:0000256" key="3">
    <source>
        <dbReference type="ARBA" id="ARBA00023002"/>
    </source>
</evidence>
<evidence type="ECO:0000256" key="4">
    <source>
        <dbReference type="ARBA" id="ARBA00023027"/>
    </source>
</evidence>
<protein>
    <recommendedName>
        <fullName evidence="2">precorrin-2 dehydrogenase</fullName>
        <ecNumber evidence="2">1.3.1.76</ecNumber>
    </recommendedName>
</protein>
<accession>A0A410DYK0</accession>
<dbReference type="GO" id="GO:0043115">
    <property type="term" value="F:precorrin-2 dehydrogenase activity"/>
    <property type="evidence" value="ECO:0007669"/>
    <property type="project" value="UniProtKB-EC"/>
</dbReference>
<dbReference type="GO" id="GO:0004325">
    <property type="term" value="F:ferrochelatase activity"/>
    <property type="evidence" value="ECO:0007669"/>
    <property type="project" value="InterPro"/>
</dbReference>
<evidence type="ECO:0000256" key="5">
    <source>
        <dbReference type="ARBA" id="ARBA00023244"/>
    </source>
</evidence>
<gene>
    <name evidence="6" type="ORF">C1I91_22350</name>
</gene>
<reference evidence="6 7" key="1">
    <citation type="submission" date="2018-01" db="EMBL/GenBank/DDBJ databases">
        <title>Genome Sequencing and Assembly of Anaerobacter polyendosporus strain CT4.</title>
        <authorList>
            <person name="Tachaapaikoon C."/>
            <person name="Sutheeworapong S."/>
            <person name="Jenjaroenpun P."/>
            <person name="Wongsurawat T."/>
            <person name="Nookeaw I."/>
            <person name="Cheawchanlertfa P."/>
            <person name="Kosugi A."/>
            <person name="Cheevadhanarak S."/>
            <person name="Ratanakhanokchai K."/>
        </authorList>
    </citation>
    <scope>NUCLEOTIDE SEQUENCE [LARGE SCALE GENOMIC DNA]</scope>
    <source>
        <strain evidence="6 7">CT4</strain>
    </source>
</reference>
<dbReference type="PANTHER" id="PTHR35330:SF1">
    <property type="entry name" value="SIROHEME BIOSYNTHESIS PROTEIN MET8"/>
    <property type="match status" value="1"/>
</dbReference>
<evidence type="ECO:0000256" key="2">
    <source>
        <dbReference type="ARBA" id="ARBA00012400"/>
    </source>
</evidence>
<organism evidence="6 7">
    <name type="scientific">Clostridium manihotivorum</name>
    <dbReference type="NCBI Taxonomy" id="2320868"/>
    <lineage>
        <taxon>Bacteria</taxon>
        <taxon>Bacillati</taxon>
        <taxon>Bacillota</taxon>
        <taxon>Clostridia</taxon>
        <taxon>Eubacteriales</taxon>
        <taxon>Clostridiaceae</taxon>
        <taxon>Clostridium</taxon>
    </lineage>
</organism>
<dbReference type="Proteomes" id="UP000286268">
    <property type="component" value="Chromosome"/>
</dbReference>
<evidence type="ECO:0000313" key="6">
    <source>
        <dbReference type="EMBL" id="QAA34151.1"/>
    </source>
</evidence>
<dbReference type="Gene3D" id="3.40.50.720">
    <property type="entry name" value="NAD(P)-binding Rossmann-like Domain"/>
    <property type="match status" value="1"/>
</dbReference>
<dbReference type="Pfam" id="PF13241">
    <property type="entry name" value="NAD_binding_7"/>
    <property type="match status" value="1"/>
</dbReference>
<proteinExistence type="predicted"/>
<comment type="pathway">
    <text evidence="1">Porphyrin-containing compound metabolism; siroheme biosynthesis; sirohydrochlorin from precorrin-2: step 1/1.</text>
</comment>
<dbReference type="AlphaFoldDB" id="A0A410DYK0"/>
<evidence type="ECO:0000313" key="7">
    <source>
        <dbReference type="Proteomes" id="UP000286268"/>
    </source>
</evidence>
<dbReference type="InterPro" id="IPR036291">
    <property type="entry name" value="NAD(P)-bd_dom_sf"/>
</dbReference>
<dbReference type="RefSeq" id="WP_128214872.1">
    <property type="nucleotide sequence ID" value="NZ_CP025746.1"/>
</dbReference>
<dbReference type="SUPFAM" id="SSF51735">
    <property type="entry name" value="NAD(P)-binding Rossmann-fold domains"/>
    <property type="match status" value="1"/>
</dbReference>
<dbReference type="PANTHER" id="PTHR35330">
    <property type="entry name" value="SIROHEME BIOSYNTHESIS PROTEIN MET8"/>
    <property type="match status" value="1"/>
</dbReference>
<keyword evidence="3" id="KW-0560">Oxidoreductase</keyword>
<keyword evidence="4" id="KW-0520">NAD</keyword>
<name>A0A410DYK0_9CLOT</name>
<sequence length="229" mass="25919">MHGDNKPDIPELEYMFLSLISNKINAIIIGGGRAAYIKAKSLIEKGCKLTIVSKEFDEEVEALSCKGTVLVKEGYDKAFILDKHLVFICIDDKAVTNEIISDCNELSKLYINCIDSKEGLAVMPMQANNKAISYAINTNKGNPKMARRILRDIEKAVEPLAELTAFSTELRQRMKALGKIDKVVMEFITSEEFSFFFGRGYGEKVLYLYFDKEYINDLIEDDFLIYGGY</sequence>
<dbReference type="NCBIfam" id="NF004045">
    <property type="entry name" value="PRK05562.1"/>
    <property type="match status" value="1"/>
</dbReference>
<evidence type="ECO:0000256" key="1">
    <source>
        <dbReference type="ARBA" id="ARBA00005010"/>
    </source>
</evidence>
<dbReference type="EMBL" id="CP025746">
    <property type="protein sequence ID" value="QAA34151.1"/>
    <property type="molecule type" value="Genomic_DNA"/>
</dbReference>
<dbReference type="EC" id="1.3.1.76" evidence="2"/>